<gene>
    <name evidence="10" type="primary">hpnI</name>
    <name evidence="10" type="ORF">HY730_04155</name>
</gene>
<protein>
    <submittedName>
        <fullName evidence="10">Bacteriohopanetetrol glucosamine biosynthesis glycosyltransferase HpnI</fullName>
    </submittedName>
</protein>
<comment type="caution">
    <text evidence="10">The sequence shown here is derived from an EMBL/GenBank/DDBJ whole genome shotgun (WGS) entry which is preliminary data.</text>
</comment>
<sequence length="394" mass="43836">MKFIISLLQWICLVPTIGGSVYGILCMLSALRLRTKLASPPDNSPVKWPSVTILKPVCGLEKNQEVNLRSACQQDYPEFQVVFSVQDFNDPVIPLLKKIQGEFGPEKVTVAIENRQAGPNGKINNLLGGILHACHNTLVISDSDIYLKPDYLKTIIGPLTDPEVVCVCTLYKATQAHTWFEKMEQLTFNADFMANIIFAYVTGASNFCLGASIALRRSTLEEIGGLESLAGYLVEDYEMGRRIWSSGKKMVVLPYFVETVVDLKDPSQWWTHQIYWDQNTRAARPLGFFSSIVTRSIPFALMYAAIRLADPLGLSILGATLGLRLLTSAAVLRLGIQDTESLKNLAFLPLRDLAALVTWFLAFTKKTVIWRGSEFVLTHNGRLLRRGNSSPPPP</sequence>
<comment type="pathway">
    <text evidence="2">Lipid metabolism; sphingolipid metabolism.</text>
</comment>
<dbReference type="PANTHER" id="PTHR12726">
    <property type="entry name" value="CERAMIDE GLUCOSYLTRANSFERASE"/>
    <property type="match status" value="1"/>
</dbReference>
<evidence type="ECO:0000256" key="4">
    <source>
        <dbReference type="ARBA" id="ARBA00022676"/>
    </source>
</evidence>
<keyword evidence="8 9" id="KW-0472">Membrane</keyword>
<dbReference type="InterPro" id="IPR029044">
    <property type="entry name" value="Nucleotide-diphossugar_trans"/>
</dbReference>
<dbReference type="Pfam" id="PF13506">
    <property type="entry name" value="Glyco_transf_21"/>
    <property type="match status" value="1"/>
</dbReference>
<keyword evidence="4" id="KW-0328">Glycosyltransferase</keyword>
<comment type="subcellular location">
    <subcellularLocation>
        <location evidence="1">Membrane</location>
        <topology evidence="1">Multi-pass membrane protein</topology>
    </subcellularLocation>
</comment>
<evidence type="ECO:0000256" key="9">
    <source>
        <dbReference type="SAM" id="Phobius"/>
    </source>
</evidence>
<organism evidence="10 11">
    <name type="scientific">Tectimicrobiota bacterium</name>
    <dbReference type="NCBI Taxonomy" id="2528274"/>
    <lineage>
        <taxon>Bacteria</taxon>
        <taxon>Pseudomonadati</taxon>
        <taxon>Nitrospinota/Tectimicrobiota group</taxon>
        <taxon>Candidatus Tectimicrobiota</taxon>
    </lineage>
</organism>
<keyword evidence="7 9" id="KW-1133">Transmembrane helix</keyword>
<dbReference type="Gene3D" id="3.90.550.10">
    <property type="entry name" value="Spore Coat Polysaccharide Biosynthesis Protein SpsA, Chain A"/>
    <property type="match status" value="1"/>
</dbReference>
<dbReference type="SUPFAM" id="SSF53448">
    <property type="entry name" value="Nucleotide-diphospho-sugar transferases"/>
    <property type="match status" value="1"/>
</dbReference>
<comment type="pathway">
    <text evidence="3">Sphingolipid metabolism.</text>
</comment>
<evidence type="ECO:0000256" key="3">
    <source>
        <dbReference type="ARBA" id="ARBA00004991"/>
    </source>
</evidence>
<dbReference type="CDD" id="cd02520">
    <property type="entry name" value="Glucosylceramide_synthase"/>
    <property type="match status" value="1"/>
</dbReference>
<dbReference type="InterPro" id="IPR025993">
    <property type="entry name" value="Ceramide_glucosylTrfase"/>
</dbReference>
<dbReference type="AlphaFoldDB" id="A0A933GMP2"/>
<proteinExistence type="predicted"/>
<evidence type="ECO:0000256" key="8">
    <source>
        <dbReference type="ARBA" id="ARBA00023136"/>
    </source>
</evidence>
<keyword evidence="5" id="KW-0808">Transferase</keyword>
<evidence type="ECO:0000256" key="7">
    <source>
        <dbReference type="ARBA" id="ARBA00022989"/>
    </source>
</evidence>
<dbReference type="NCBIfam" id="TIGR03472">
    <property type="entry name" value="HpnI"/>
    <property type="match status" value="1"/>
</dbReference>
<feature type="transmembrane region" description="Helical" evidence="9">
    <location>
        <begin position="192"/>
        <end position="215"/>
    </location>
</feature>
<dbReference type="GO" id="GO:0008120">
    <property type="term" value="F:ceramide glucosyltransferase activity"/>
    <property type="evidence" value="ECO:0007669"/>
    <property type="project" value="TreeGrafter"/>
</dbReference>
<dbReference type="PANTHER" id="PTHR12726:SF0">
    <property type="entry name" value="CERAMIDE GLUCOSYLTRANSFERASE"/>
    <property type="match status" value="1"/>
</dbReference>
<dbReference type="InterPro" id="IPR017835">
    <property type="entry name" value="Hopen-assoc_HpnI"/>
</dbReference>
<evidence type="ECO:0000256" key="5">
    <source>
        <dbReference type="ARBA" id="ARBA00022679"/>
    </source>
</evidence>
<dbReference type="GO" id="GO:0006679">
    <property type="term" value="P:glucosylceramide biosynthetic process"/>
    <property type="evidence" value="ECO:0007669"/>
    <property type="project" value="TreeGrafter"/>
</dbReference>
<reference evidence="10" key="1">
    <citation type="submission" date="2020-07" db="EMBL/GenBank/DDBJ databases">
        <title>Huge and variable diversity of episymbiotic CPR bacteria and DPANN archaea in groundwater ecosystems.</title>
        <authorList>
            <person name="He C.Y."/>
            <person name="Keren R."/>
            <person name="Whittaker M."/>
            <person name="Farag I.F."/>
            <person name="Doudna J."/>
            <person name="Cate J.H.D."/>
            <person name="Banfield J.F."/>
        </authorList>
    </citation>
    <scope>NUCLEOTIDE SEQUENCE</scope>
    <source>
        <strain evidence="10">NC_groundwater_1482_Ag_S-0.65um_47_24</strain>
    </source>
</reference>
<evidence type="ECO:0000313" key="10">
    <source>
        <dbReference type="EMBL" id="MBI4595554.1"/>
    </source>
</evidence>
<dbReference type="EMBL" id="JACQWF010000188">
    <property type="protein sequence ID" value="MBI4595554.1"/>
    <property type="molecule type" value="Genomic_DNA"/>
</dbReference>
<evidence type="ECO:0000256" key="2">
    <source>
        <dbReference type="ARBA" id="ARBA00004760"/>
    </source>
</evidence>
<name>A0A933GMP2_UNCTE</name>
<keyword evidence="6 9" id="KW-0812">Transmembrane</keyword>
<accession>A0A933GMP2</accession>
<dbReference type="Proteomes" id="UP000772181">
    <property type="component" value="Unassembled WGS sequence"/>
</dbReference>
<dbReference type="GO" id="GO:0016020">
    <property type="term" value="C:membrane"/>
    <property type="evidence" value="ECO:0007669"/>
    <property type="project" value="UniProtKB-SubCell"/>
</dbReference>
<evidence type="ECO:0000256" key="6">
    <source>
        <dbReference type="ARBA" id="ARBA00022692"/>
    </source>
</evidence>
<evidence type="ECO:0000313" key="11">
    <source>
        <dbReference type="Proteomes" id="UP000772181"/>
    </source>
</evidence>
<evidence type="ECO:0000256" key="1">
    <source>
        <dbReference type="ARBA" id="ARBA00004141"/>
    </source>
</evidence>